<dbReference type="Pfam" id="PF03171">
    <property type="entry name" value="2OG-FeII_Oxy"/>
    <property type="match status" value="1"/>
</dbReference>
<comment type="cofactor">
    <cofactor evidence="1">
        <name>Fe(2+)</name>
        <dbReference type="ChEBI" id="CHEBI:29033"/>
    </cofactor>
</comment>
<dbReference type="InterPro" id="IPR005123">
    <property type="entry name" value="Oxoglu/Fe-dep_dioxygenase_dom"/>
</dbReference>
<keyword evidence="11" id="KW-0408">Iron</keyword>
<evidence type="ECO:0000313" key="14">
    <source>
        <dbReference type="Proteomes" id="UP001168540"/>
    </source>
</evidence>
<evidence type="ECO:0000256" key="6">
    <source>
        <dbReference type="ARBA" id="ARBA00022666"/>
    </source>
</evidence>
<dbReference type="InterPro" id="IPR044861">
    <property type="entry name" value="IPNS-like_FE2OG_OXY"/>
</dbReference>
<evidence type="ECO:0000256" key="9">
    <source>
        <dbReference type="ARBA" id="ARBA00047725"/>
    </source>
</evidence>
<keyword evidence="11" id="KW-0560">Oxidoreductase</keyword>
<dbReference type="Gene3D" id="2.60.120.330">
    <property type="entry name" value="B-lactam Antibiotic, Isopenicillin N Synthase, Chain"/>
    <property type="match status" value="1"/>
</dbReference>
<comment type="pathway">
    <text evidence="2">Alkene biosynthesis; ethylene biosynthesis via 2-oxoglutarate.</text>
</comment>
<comment type="catalytic activity">
    <reaction evidence="9">
        <text>2-oxoglutarate + O2 + 2 H(+) = ethene + 3 CO2 + H2O</text>
        <dbReference type="Rhea" id="RHEA:31523"/>
        <dbReference type="ChEBI" id="CHEBI:15377"/>
        <dbReference type="ChEBI" id="CHEBI:15378"/>
        <dbReference type="ChEBI" id="CHEBI:15379"/>
        <dbReference type="ChEBI" id="CHEBI:16526"/>
        <dbReference type="ChEBI" id="CHEBI:16810"/>
        <dbReference type="ChEBI" id="CHEBI:18153"/>
        <dbReference type="EC" id="1.13.12.19"/>
    </reaction>
</comment>
<proteinExistence type="inferred from homology"/>
<evidence type="ECO:0000259" key="12">
    <source>
        <dbReference type="PROSITE" id="PS51471"/>
    </source>
</evidence>
<keyword evidence="14" id="KW-1185">Reference proteome</keyword>
<comment type="similarity">
    <text evidence="11">Belongs to the iron/ascorbate-dependent oxidoreductase family.</text>
</comment>
<evidence type="ECO:0000256" key="10">
    <source>
        <dbReference type="ARBA" id="ARBA00049359"/>
    </source>
</evidence>
<dbReference type="PANTHER" id="PTHR47990">
    <property type="entry name" value="2-OXOGLUTARATE (2OG) AND FE(II)-DEPENDENT OXYGENASE SUPERFAMILY PROTEIN-RELATED"/>
    <property type="match status" value="1"/>
</dbReference>
<comment type="caution">
    <text evidence="13">The sequence shown here is derived from an EMBL/GenBank/DDBJ whole genome shotgun (WGS) entry which is preliminary data.</text>
</comment>
<sequence length="341" mass="37515">MSTSPPLALPLLDLSCFDAGPAERAAFLDELRRAARDTGFFYLTGHGIPGHQVRQVIDESRHFFALPKADKRAIDMVYSPHFRGYTAAGRELTRGKPDWREQLDLGAERPALNPPPEAPAWRRLQGPNQWPLALPLLRPMLIAWQDAVTRVAIRLLRAFAAALEQPEHIFDDAFAKAPIQHLKIIRYPGLDEPTSDEQGVGAHKDSGFLTLLLQDEQAGLEVETAHGWIGVPPLPGSFVVNIGESLELASNGYLRATVHRVTSPPAGRDRLSVAFFLGPRLDTTVPLLPLPAHLAAEAPGPATDPANPLFYEVGWNTLKGRLRSHPDVAERHYADLLKARA</sequence>
<evidence type="ECO:0000256" key="3">
    <source>
        <dbReference type="ARBA" id="ARBA00012293"/>
    </source>
</evidence>
<protein>
    <recommendedName>
        <fullName evidence="5">2-oxoglutarate-dependent ethylene/succinate-forming enzyme</fullName>
        <ecNumber evidence="4">1.13.12.19</ecNumber>
        <ecNumber evidence="3">1.14.20.7</ecNumber>
    </recommendedName>
    <alternativeName>
        <fullName evidence="7">2-oxoglutarate dioxygenase (ethylene-forming)</fullName>
    </alternativeName>
    <alternativeName>
        <fullName evidence="8">2-oxoglutarate/L-arginine monooxygenase/decarboxylase (succinate-forming)</fullName>
    </alternativeName>
</protein>
<name>A0ABT7XQT2_9NEIS</name>
<dbReference type="InterPro" id="IPR026992">
    <property type="entry name" value="DIOX_N"/>
</dbReference>
<evidence type="ECO:0000256" key="8">
    <source>
        <dbReference type="ARBA" id="ARBA00031282"/>
    </source>
</evidence>
<keyword evidence="11" id="KW-0479">Metal-binding</keyword>
<dbReference type="RefSeq" id="WP_289830788.1">
    <property type="nucleotide sequence ID" value="NZ_JAUEDK010000026.1"/>
</dbReference>
<dbReference type="EMBL" id="JAUEDK010000026">
    <property type="protein sequence ID" value="MDN0076136.1"/>
    <property type="molecule type" value="Genomic_DNA"/>
</dbReference>
<keyword evidence="6" id="KW-0266">Ethylene biosynthesis</keyword>
<evidence type="ECO:0000256" key="5">
    <source>
        <dbReference type="ARBA" id="ARBA00019045"/>
    </source>
</evidence>
<evidence type="ECO:0000256" key="4">
    <source>
        <dbReference type="ARBA" id="ARBA00012531"/>
    </source>
</evidence>
<evidence type="ECO:0000256" key="2">
    <source>
        <dbReference type="ARBA" id="ARBA00004767"/>
    </source>
</evidence>
<dbReference type="PRINTS" id="PR00682">
    <property type="entry name" value="IPNSYNTHASE"/>
</dbReference>
<organism evidence="13 14">
    <name type="scientific">Crenobacter oryzisoli</name>
    <dbReference type="NCBI Taxonomy" id="3056844"/>
    <lineage>
        <taxon>Bacteria</taxon>
        <taxon>Pseudomonadati</taxon>
        <taxon>Pseudomonadota</taxon>
        <taxon>Betaproteobacteria</taxon>
        <taxon>Neisseriales</taxon>
        <taxon>Neisseriaceae</taxon>
        <taxon>Crenobacter</taxon>
    </lineage>
</organism>
<dbReference type="Pfam" id="PF14226">
    <property type="entry name" value="DIOX_N"/>
    <property type="match status" value="1"/>
</dbReference>
<gene>
    <name evidence="13" type="ORF">QU481_14695</name>
</gene>
<evidence type="ECO:0000256" key="7">
    <source>
        <dbReference type="ARBA" id="ARBA00031011"/>
    </source>
</evidence>
<comment type="catalytic activity">
    <reaction evidence="10">
        <text>L-arginine + 2-oxoglutarate + O2 = guanidine + L-glutamate 5-semialdehyde + succinate + CO2</text>
        <dbReference type="Rhea" id="RHEA:31535"/>
        <dbReference type="ChEBI" id="CHEBI:15379"/>
        <dbReference type="ChEBI" id="CHEBI:16526"/>
        <dbReference type="ChEBI" id="CHEBI:16810"/>
        <dbReference type="ChEBI" id="CHEBI:30031"/>
        <dbReference type="ChEBI" id="CHEBI:30087"/>
        <dbReference type="ChEBI" id="CHEBI:32682"/>
        <dbReference type="ChEBI" id="CHEBI:58066"/>
        <dbReference type="EC" id="1.14.20.7"/>
    </reaction>
</comment>
<dbReference type="EC" id="1.14.20.7" evidence="3"/>
<reference evidence="13" key="1">
    <citation type="submission" date="2023-06" db="EMBL/GenBank/DDBJ databases">
        <authorList>
            <person name="Zhang S."/>
        </authorList>
    </citation>
    <scope>NUCLEOTIDE SEQUENCE</scope>
    <source>
        <strain evidence="13">SG2303</strain>
    </source>
</reference>
<evidence type="ECO:0000313" key="13">
    <source>
        <dbReference type="EMBL" id="MDN0076136.1"/>
    </source>
</evidence>
<dbReference type="Proteomes" id="UP001168540">
    <property type="component" value="Unassembled WGS sequence"/>
</dbReference>
<evidence type="ECO:0000256" key="1">
    <source>
        <dbReference type="ARBA" id="ARBA00001954"/>
    </source>
</evidence>
<feature type="domain" description="Fe2OG dioxygenase" evidence="12">
    <location>
        <begin position="178"/>
        <end position="279"/>
    </location>
</feature>
<accession>A0ABT7XQT2</accession>
<dbReference type="InterPro" id="IPR050231">
    <property type="entry name" value="Iron_ascorbate_oxido_reductase"/>
</dbReference>
<dbReference type="EC" id="1.13.12.19" evidence="4"/>
<evidence type="ECO:0000256" key="11">
    <source>
        <dbReference type="RuleBase" id="RU003682"/>
    </source>
</evidence>
<dbReference type="SUPFAM" id="SSF51197">
    <property type="entry name" value="Clavaminate synthase-like"/>
    <property type="match status" value="1"/>
</dbReference>
<dbReference type="InterPro" id="IPR027443">
    <property type="entry name" value="IPNS-like_sf"/>
</dbReference>
<dbReference type="PROSITE" id="PS51471">
    <property type="entry name" value="FE2OG_OXY"/>
    <property type="match status" value="1"/>
</dbReference>